<accession>A0A328DSV2</accession>
<dbReference type="EMBL" id="NQVE01000117">
    <property type="protein sequence ID" value="RAL47113.1"/>
    <property type="molecule type" value="Genomic_DNA"/>
</dbReference>
<proteinExistence type="predicted"/>
<comment type="caution">
    <text evidence="1">The sequence shown here is derived from an EMBL/GenBank/DDBJ whole genome shotgun (WGS) entry which is preliminary data.</text>
</comment>
<name>A0A328DSV2_9ASTE</name>
<dbReference type="PANTHER" id="PTHR35756:SF1">
    <property type="entry name" value="OS05G0337400 PROTEIN"/>
    <property type="match status" value="1"/>
</dbReference>
<sequence>MTCFPIRPSIACDKITKRTEMATIFSSCFLLPSPNDSSQLHPLRCLRFQTHCRVATNLYSPRPLALNRVSRTKRIKSLAEEGSFVPVGEGEGVVTVEDASSPPPVSVSVAPSDVLTMFFRAEGTMVEADIPKVTKALEEKEGIADLEVHVFEGMASVELTKQTTMQATGVASGFVETLLGSGFKLRTLNLSFQDGEGLQ</sequence>
<organism evidence="1 2">
    <name type="scientific">Cuscuta australis</name>
    <dbReference type="NCBI Taxonomy" id="267555"/>
    <lineage>
        <taxon>Eukaryota</taxon>
        <taxon>Viridiplantae</taxon>
        <taxon>Streptophyta</taxon>
        <taxon>Embryophyta</taxon>
        <taxon>Tracheophyta</taxon>
        <taxon>Spermatophyta</taxon>
        <taxon>Magnoliopsida</taxon>
        <taxon>eudicotyledons</taxon>
        <taxon>Gunneridae</taxon>
        <taxon>Pentapetalae</taxon>
        <taxon>asterids</taxon>
        <taxon>lamiids</taxon>
        <taxon>Solanales</taxon>
        <taxon>Convolvulaceae</taxon>
        <taxon>Cuscuteae</taxon>
        <taxon>Cuscuta</taxon>
        <taxon>Cuscuta subgen. Grammica</taxon>
        <taxon>Cuscuta sect. Cleistogrammica</taxon>
    </lineage>
</organism>
<dbReference type="Proteomes" id="UP000249390">
    <property type="component" value="Unassembled WGS sequence"/>
</dbReference>
<gene>
    <name evidence="1" type="ORF">DM860_014007</name>
</gene>
<evidence type="ECO:0000313" key="1">
    <source>
        <dbReference type="EMBL" id="RAL47113.1"/>
    </source>
</evidence>
<reference evidence="1 2" key="1">
    <citation type="submission" date="2018-06" db="EMBL/GenBank/DDBJ databases">
        <title>The Genome of Cuscuta australis (Dodder) Provides Insight into the Evolution of Plant Parasitism.</title>
        <authorList>
            <person name="Liu H."/>
        </authorList>
    </citation>
    <scope>NUCLEOTIDE SEQUENCE [LARGE SCALE GENOMIC DNA]</scope>
    <source>
        <strain evidence="2">cv. Yunnan</strain>
        <tissue evidence="1">Vines</tissue>
    </source>
</reference>
<keyword evidence="2" id="KW-1185">Reference proteome</keyword>
<evidence type="ECO:0000313" key="2">
    <source>
        <dbReference type="Proteomes" id="UP000249390"/>
    </source>
</evidence>
<dbReference type="PANTHER" id="PTHR35756">
    <property type="entry name" value="OS05G0337400 PROTEIN"/>
    <property type="match status" value="1"/>
</dbReference>
<protein>
    <submittedName>
        <fullName evidence="1">Uncharacterized protein</fullName>
    </submittedName>
</protein>
<dbReference type="AlphaFoldDB" id="A0A328DSV2"/>
<dbReference type="GO" id="GO:0009507">
    <property type="term" value="C:chloroplast"/>
    <property type="evidence" value="ECO:0007669"/>
    <property type="project" value="TreeGrafter"/>
</dbReference>